<name>K2GCB1_9BACT</name>
<dbReference type="EMBL" id="AMFJ01000409">
    <property type="protein sequence ID" value="EKE27894.1"/>
    <property type="molecule type" value="Genomic_DNA"/>
</dbReference>
<protein>
    <submittedName>
        <fullName evidence="1">Uncharacterized protein</fullName>
    </submittedName>
</protein>
<sequence length="161" mass="19252">MNKIQRLLEEESSKLLLINQDGITHNDIRKLFDEINNFVADILEWKINAKELEKSYLTPTLVFIGKIEKLHKIISSKKIDQFVLKLDFNHWIDFLEFFDYYNFATSDDEIRGSDSEWNTTSLFSKLQASKNSHWIYLLNQEAYEHEDDTDDSTYHLILRWL</sequence>
<accession>K2GCB1</accession>
<organism evidence="1">
    <name type="scientific">uncultured bacterium</name>
    <name type="common">gcode 4</name>
    <dbReference type="NCBI Taxonomy" id="1234023"/>
    <lineage>
        <taxon>Bacteria</taxon>
        <taxon>environmental samples</taxon>
    </lineage>
</organism>
<dbReference type="AlphaFoldDB" id="K2GCB1"/>
<gene>
    <name evidence="1" type="ORF">ACD_3C00135G0002</name>
</gene>
<proteinExistence type="predicted"/>
<evidence type="ECO:0000313" key="1">
    <source>
        <dbReference type="EMBL" id="EKE27894.1"/>
    </source>
</evidence>
<reference evidence="1" key="1">
    <citation type="journal article" date="2012" name="Science">
        <title>Fermentation, hydrogen, and sulfur metabolism in multiple uncultivated bacterial phyla.</title>
        <authorList>
            <person name="Wrighton K.C."/>
            <person name="Thomas B.C."/>
            <person name="Sharon I."/>
            <person name="Miller C.S."/>
            <person name="Castelle C.J."/>
            <person name="VerBerkmoes N.C."/>
            <person name="Wilkins M.J."/>
            <person name="Hettich R.L."/>
            <person name="Lipton M.S."/>
            <person name="Williams K.H."/>
            <person name="Long P.E."/>
            <person name="Banfield J.F."/>
        </authorList>
    </citation>
    <scope>NUCLEOTIDE SEQUENCE [LARGE SCALE GENOMIC DNA]</scope>
</reference>
<comment type="caution">
    <text evidence="1">The sequence shown here is derived from an EMBL/GenBank/DDBJ whole genome shotgun (WGS) entry which is preliminary data.</text>
</comment>